<organism evidence="5 6">
    <name type="scientific">Chondromyces crocatus</name>
    <dbReference type="NCBI Taxonomy" id="52"/>
    <lineage>
        <taxon>Bacteria</taxon>
        <taxon>Pseudomonadati</taxon>
        <taxon>Myxococcota</taxon>
        <taxon>Polyangia</taxon>
        <taxon>Polyangiales</taxon>
        <taxon>Polyangiaceae</taxon>
        <taxon>Chondromyces</taxon>
    </lineage>
</organism>
<protein>
    <submittedName>
        <fullName evidence="5">Uncharacterized protein</fullName>
    </submittedName>
</protein>
<feature type="compositionally biased region" description="Low complexity" evidence="2">
    <location>
        <begin position="394"/>
        <end position="425"/>
    </location>
</feature>
<dbReference type="PANTHER" id="PTHR31005:SF8">
    <property type="entry name" value="DUF4139 DOMAIN-CONTAINING PROTEIN"/>
    <property type="match status" value="1"/>
</dbReference>
<dbReference type="Pfam" id="PF13598">
    <property type="entry name" value="DUF4139"/>
    <property type="match status" value="1"/>
</dbReference>
<sequence length="740" mass="79550">MTSFACSSRIERVVIYARGALVTRRVELPESLPEEACDLVISGLTRLAELGSFRAVVEGEGREVTGVQARVVLPPEPPQPGSIQVRLRELELERLRFEHEGAQLRWRRDLLGDISLFPELTRRTRRLDPGARVEDALAVGSLVAGEVKALDERIDVIDREMMRLEREEQQLHTALAQASSASRRGTAPPQTEVQVRFAPEGGGQGSGGALLLEYVVHAARWWPAYTARFSRGASRVAWHLDALVAQASGEDWEGVRLTLSTADLIEDTRLPELGSLRFGRAQAPPRRGYRPPPEGLDALFEGYDRFAKALPPSVAAQIEGRGGPPPPPPRPSSLPKPSAGAPQVVPRLGGAPMRSPSVDMPASYGDLDDMEGGSEREETTATRNMPLPPPPSPAFGGSAALESPAPRMAAPQAASLAMPAAPMPMKKSSDGFRASSPPRGGPPPPPPPPPAPPMPPPLPAEPEGIEPTDGWMDFDSLRIAAALGGARRGRLIRRVAGDGRERERARDLIEQLKGPPRTLDPRRARGRFDHVYQTEGTCDVPGSGTTQRVTVAVAEADVSPRFVTVPREVAEVYREAELKNPFEAPLLAGAVDIFIDGALLTQSSINAVGRGGMLRVGLGVEDRLRVARNARVEEQTAGLLGGSLAVEHEVTIDLSSSLGRSVSVEVLDRAPVTDDKDLEIKLLASQPKAEPYAQADVGQPVRRGLRWSIEVPAGGKASVSFGYRLTLSAKNEVVGGNRRE</sequence>
<dbReference type="RefSeq" id="WP_050434403.1">
    <property type="nucleotide sequence ID" value="NZ_CP012159.1"/>
</dbReference>
<dbReference type="OrthoDB" id="580912at2"/>
<dbReference type="STRING" id="52.CMC5_070690"/>
<dbReference type="PANTHER" id="PTHR31005">
    <property type="entry name" value="DUF4139 DOMAIN-CONTAINING PROTEIN"/>
    <property type="match status" value="1"/>
</dbReference>
<dbReference type="EMBL" id="CP012159">
    <property type="protein sequence ID" value="AKT42841.1"/>
    <property type="molecule type" value="Genomic_DNA"/>
</dbReference>
<evidence type="ECO:0000259" key="3">
    <source>
        <dbReference type="Pfam" id="PF13598"/>
    </source>
</evidence>
<feature type="compositionally biased region" description="Pro residues" evidence="2">
    <location>
        <begin position="323"/>
        <end position="334"/>
    </location>
</feature>
<keyword evidence="1" id="KW-0175">Coiled coil</keyword>
<evidence type="ECO:0000256" key="1">
    <source>
        <dbReference type="SAM" id="Coils"/>
    </source>
</evidence>
<reference evidence="5 6" key="1">
    <citation type="submission" date="2015-07" db="EMBL/GenBank/DDBJ databases">
        <title>Genome analysis of myxobacterium Chondromyces crocatus Cm c5 reveals a high potential for natural compound synthesis and the genetic basis for the loss of fruiting body formation.</title>
        <authorList>
            <person name="Zaburannyi N."/>
            <person name="Bunk B."/>
            <person name="Maier J."/>
            <person name="Overmann J."/>
            <person name="Mueller R."/>
        </authorList>
    </citation>
    <scope>NUCLEOTIDE SEQUENCE [LARGE SCALE GENOMIC DNA]</scope>
    <source>
        <strain evidence="5 6">Cm c5</strain>
    </source>
</reference>
<evidence type="ECO:0000256" key="2">
    <source>
        <dbReference type="SAM" id="MobiDB-lite"/>
    </source>
</evidence>
<feature type="coiled-coil region" evidence="1">
    <location>
        <begin position="147"/>
        <end position="184"/>
    </location>
</feature>
<keyword evidence="6" id="KW-1185">Reference proteome</keyword>
<feature type="domain" description="DUF4140" evidence="4">
    <location>
        <begin position="13"/>
        <end position="108"/>
    </location>
</feature>
<dbReference type="Pfam" id="PF13600">
    <property type="entry name" value="DUF4140"/>
    <property type="match status" value="1"/>
</dbReference>
<proteinExistence type="predicted"/>
<dbReference type="InterPro" id="IPR037291">
    <property type="entry name" value="DUF4139"/>
</dbReference>
<dbReference type="Proteomes" id="UP000067626">
    <property type="component" value="Chromosome"/>
</dbReference>
<name>A0A0K1EPQ9_CHOCO</name>
<feature type="compositionally biased region" description="Pro residues" evidence="2">
    <location>
        <begin position="439"/>
        <end position="460"/>
    </location>
</feature>
<evidence type="ECO:0000313" key="5">
    <source>
        <dbReference type="EMBL" id="AKT42841.1"/>
    </source>
</evidence>
<dbReference type="InterPro" id="IPR011935">
    <property type="entry name" value="CHP02231"/>
</dbReference>
<dbReference type="KEGG" id="ccro:CMC5_070690"/>
<gene>
    <name evidence="5" type="ORF">CMC5_070690</name>
</gene>
<accession>A0A0K1EPQ9</accession>
<feature type="domain" description="DUF4139" evidence="3">
    <location>
        <begin position="211"/>
        <end position="726"/>
    </location>
</feature>
<dbReference type="AlphaFoldDB" id="A0A0K1EPQ9"/>
<dbReference type="InterPro" id="IPR025554">
    <property type="entry name" value="DUF4140"/>
</dbReference>
<evidence type="ECO:0000259" key="4">
    <source>
        <dbReference type="Pfam" id="PF13600"/>
    </source>
</evidence>
<evidence type="ECO:0000313" key="6">
    <source>
        <dbReference type="Proteomes" id="UP000067626"/>
    </source>
</evidence>
<feature type="region of interest" description="Disordered" evidence="2">
    <location>
        <begin position="316"/>
        <end position="471"/>
    </location>
</feature>